<dbReference type="PANTHER" id="PTHR43798">
    <property type="entry name" value="MONOACYLGLYCEROL LIPASE"/>
    <property type="match status" value="1"/>
</dbReference>
<evidence type="ECO:0000259" key="1">
    <source>
        <dbReference type="Pfam" id="PF12697"/>
    </source>
</evidence>
<dbReference type="RefSeq" id="WP_248477586.1">
    <property type="nucleotide sequence ID" value="NZ_JALPRF010000002.1"/>
</dbReference>
<evidence type="ECO:0000313" key="3">
    <source>
        <dbReference type="Proteomes" id="UP001202180"/>
    </source>
</evidence>
<dbReference type="Proteomes" id="UP001202180">
    <property type="component" value="Unassembled WGS sequence"/>
</dbReference>
<dbReference type="InterPro" id="IPR029058">
    <property type="entry name" value="AB_hydrolase_fold"/>
</dbReference>
<accession>A0ABT0HLG4</accession>
<evidence type="ECO:0000313" key="2">
    <source>
        <dbReference type="EMBL" id="MCK8492999.1"/>
    </source>
</evidence>
<dbReference type="InterPro" id="IPR000073">
    <property type="entry name" value="AB_hydrolase_1"/>
</dbReference>
<dbReference type="SUPFAM" id="SSF53474">
    <property type="entry name" value="alpha/beta-Hydrolases"/>
    <property type="match status" value="1"/>
</dbReference>
<name>A0ABT0HLG4_9BACT</name>
<proteinExistence type="predicted"/>
<sequence>MQNPVSFVLIHGHGVDASIWDSIYADLASTGPVLKPDFSRLTSHSSIEAYAEELAARLQDAAIDEVVLVGHSMGGYIALAFAERYPEQVRGLVLFHSTAYADDEDRKAQRKQLIETIRDQGGAQFIEKQLPKTVAPSYPAEQVQTLVDRFRSLPTDALVAGMEAIASRPDRTHVLREATFPVLLVLGKEDQIISFEKTEKLADLSERITVAPVERAGHLSMVEQPDAARQILEDFRKQV</sequence>
<dbReference type="Pfam" id="PF12697">
    <property type="entry name" value="Abhydrolase_6"/>
    <property type="match status" value="1"/>
</dbReference>
<comment type="caution">
    <text evidence="2">The sequence shown here is derived from an EMBL/GenBank/DDBJ whole genome shotgun (WGS) entry which is preliminary data.</text>
</comment>
<organism evidence="2 3">
    <name type="scientific">Spirosoma liriopis</name>
    <dbReference type="NCBI Taxonomy" id="2937440"/>
    <lineage>
        <taxon>Bacteria</taxon>
        <taxon>Pseudomonadati</taxon>
        <taxon>Bacteroidota</taxon>
        <taxon>Cytophagia</taxon>
        <taxon>Cytophagales</taxon>
        <taxon>Cytophagaceae</taxon>
        <taxon>Spirosoma</taxon>
    </lineage>
</organism>
<reference evidence="2 3" key="1">
    <citation type="submission" date="2022-04" db="EMBL/GenBank/DDBJ databases">
        <title>Spirosoma sp. strain RP8 genome sequencing and assembly.</title>
        <authorList>
            <person name="Jung Y."/>
        </authorList>
    </citation>
    <scope>NUCLEOTIDE SEQUENCE [LARGE SCALE GENOMIC DNA]</scope>
    <source>
        <strain evidence="2 3">RP8</strain>
    </source>
</reference>
<dbReference type="Gene3D" id="3.40.50.1820">
    <property type="entry name" value="alpha/beta hydrolase"/>
    <property type="match status" value="1"/>
</dbReference>
<dbReference type="PRINTS" id="PR00111">
    <property type="entry name" value="ABHYDROLASE"/>
</dbReference>
<dbReference type="EMBL" id="JALPRF010000002">
    <property type="protein sequence ID" value="MCK8492999.1"/>
    <property type="molecule type" value="Genomic_DNA"/>
</dbReference>
<feature type="domain" description="AB hydrolase-1" evidence="1">
    <location>
        <begin position="7"/>
        <end position="227"/>
    </location>
</feature>
<keyword evidence="2" id="KW-0378">Hydrolase</keyword>
<keyword evidence="3" id="KW-1185">Reference proteome</keyword>
<protein>
    <submittedName>
        <fullName evidence="2">Alpha/beta hydrolase</fullName>
    </submittedName>
</protein>
<gene>
    <name evidence="2" type="ORF">M0L20_14115</name>
</gene>
<dbReference type="InterPro" id="IPR050266">
    <property type="entry name" value="AB_hydrolase_sf"/>
</dbReference>
<dbReference type="GO" id="GO:0016787">
    <property type="term" value="F:hydrolase activity"/>
    <property type="evidence" value="ECO:0007669"/>
    <property type="project" value="UniProtKB-KW"/>
</dbReference>